<evidence type="ECO:0000313" key="2">
    <source>
        <dbReference type="Proteomes" id="UP000199205"/>
    </source>
</evidence>
<name>A0A1C3WZI9_9HYPH</name>
<proteinExistence type="predicted"/>
<evidence type="ECO:0000313" key="1">
    <source>
        <dbReference type="EMBL" id="SCB45420.1"/>
    </source>
</evidence>
<organism evidence="1 2">
    <name type="scientific">Rhizobium lusitanum</name>
    <dbReference type="NCBI Taxonomy" id="293958"/>
    <lineage>
        <taxon>Bacteria</taxon>
        <taxon>Pseudomonadati</taxon>
        <taxon>Pseudomonadota</taxon>
        <taxon>Alphaproteobacteria</taxon>
        <taxon>Hyphomicrobiales</taxon>
        <taxon>Rhizobiaceae</taxon>
        <taxon>Rhizobium/Agrobacterium group</taxon>
        <taxon>Rhizobium</taxon>
    </lineage>
</organism>
<reference evidence="1 2" key="1">
    <citation type="submission" date="2016-08" db="EMBL/GenBank/DDBJ databases">
        <authorList>
            <person name="Seilhamer J.J."/>
        </authorList>
    </citation>
    <scope>NUCLEOTIDE SEQUENCE [LARGE SCALE GENOMIC DNA]</scope>
    <source>
        <strain evidence="1 2">P1-7</strain>
    </source>
</reference>
<sequence length="72" mass="7874">MFSHHGSVALACEAGIWNGRAPALSPWRHLIMNVRLVGHGINRSFLLIVATIDAATTIQEGVLRSYVSTYIL</sequence>
<dbReference type="EMBL" id="FMAF01000021">
    <property type="protein sequence ID" value="SCB45420.1"/>
    <property type="molecule type" value="Genomic_DNA"/>
</dbReference>
<protein>
    <submittedName>
        <fullName evidence="1">Uncharacterized protein</fullName>
    </submittedName>
</protein>
<dbReference type="Proteomes" id="UP000199205">
    <property type="component" value="Unassembled WGS sequence"/>
</dbReference>
<dbReference type="AlphaFoldDB" id="A0A1C3WZI9"/>
<gene>
    <name evidence="1" type="ORF">GA0061101_12126</name>
</gene>
<accession>A0A1C3WZI9</accession>